<evidence type="ECO:0000313" key="4">
    <source>
        <dbReference type="EMBL" id="VTZ71458.1"/>
    </source>
</evidence>
<dbReference type="OrthoDB" id="392591at2759"/>
<feature type="compositionally biased region" description="Basic residues" evidence="1">
    <location>
        <begin position="348"/>
        <end position="358"/>
    </location>
</feature>
<organism evidence="4 5">
    <name type="scientific">Plasmodium yoelii</name>
    <dbReference type="NCBI Taxonomy" id="5861"/>
    <lineage>
        <taxon>Eukaryota</taxon>
        <taxon>Sar</taxon>
        <taxon>Alveolata</taxon>
        <taxon>Apicomplexa</taxon>
        <taxon>Aconoidasida</taxon>
        <taxon>Haemosporida</taxon>
        <taxon>Plasmodiidae</taxon>
        <taxon>Plasmodium</taxon>
        <taxon>Plasmodium (Vinckeia)</taxon>
    </lineage>
</organism>
<dbReference type="Proteomes" id="UP000072904">
    <property type="component" value="Chromosome 1"/>
</dbReference>
<dbReference type="VEuPathDB" id="PlasmoDB:Py17XNL_000104694"/>
<dbReference type="EMBL" id="LK934629">
    <property type="protein sequence ID" value="CDU15863.1"/>
    <property type="molecule type" value="Genomic_DNA"/>
</dbReference>
<dbReference type="EMBL" id="LM993655">
    <property type="protein sequence ID" value="VTZ71458.1"/>
    <property type="molecule type" value="Genomic_DNA"/>
</dbReference>
<dbReference type="VEuPathDB" id="PlasmoDB:PY17X_0103400"/>
<feature type="region of interest" description="Disordered" evidence="1">
    <location>
        <begin position="345"/>
        <end position="364"/>
    </location>
</feature>
<dbReference type="InterPro" id="IPR053822">
    <property type="entry name" value="SDE2-like_dom"/>
</dbReference>
<dbReference type="VEuPathDB" id="PlasmoDB:PYYM_0102800"/>
<dbReference type="Pfam" id="PF22782">
    <property type="entry name" value="SDE2"/>
    <property type="match status" value="1"/>
</dbReference>
<reference evidence="4" key="4">
    <citation type="submission" date="2019-05" db="EMBL/GenBank/DDBJ databases">
        <authorList>
            <consortium name="Pathogen Informatics"/>
        </authorList>
    </citation>
    <scope>NUCLEOTIDE SEQUENCE</scope>
    <source>
        <strain evidence="4">17X</strain>
    </source>
</reference>
<dbReference type="OMA" id="NPLMNEK"/>
<dbReference type="AlphaFoldDB" id="A0A078JZI8"/>
<reference evidence="3" key="3">
    <citation type="submission" date="2014-05" db="EMBL/GenBank/DDBJ databases">
        <authorList>
            <person name="Aslett A.Martin."/>
            <person name="De Silva Nishadi"/>
        </authorList>
    </citation>
    <scope>NUCLEOTIDE SEQUENCE</scope>
    <source>
        <strain evidence="3">YM</strain>
    </source>
</reference>
<feature type="domain" description="SDE2-like" evidence="2">
    <location>
        <begin position="338"/>
        <end position="421"/>
    </location>
</feature>
<sequence length="499" mass="58618">MTSNYIIHMGSNTINKRIKIKELLSKYEIKILEKNANAFFYILINLIFNLPVERFRLAINRKYIFLKKRKRNYLVFDITKKLLIMNNIDTNERFINLIENKKRYFNTKPWMNDASPCQANITSESSNVYNDNFSKRPMFYDNIFKNNLSTKYNSLQINEQKDISYYNIFYNIIRNDQKECFENNKIFCENNLGKNNIICNFLSNTNYLKTDLNINENNSTVTNSSLFSSNNETPNTTIMHNTKNKYSSFFKSQSLFPLNTINLKDIQNKINGLKLNKCEENDINDVCLSYKREVIDFNNNEHNNSDTKKCIIKIKENKSTINIFDEFLDIHVLFRLKGGKGGFGANLRNKKRKKKKKKSNDILSNASRNIKGQRVILDNIVQTTEKLLTKKKNEQTIVDKLNNTTSLLTNITISNDNSDEQIYKYIPQNEVETETNHKTDFLHNQKSIVHEIVESGIHYEAEQKKKSQKIKTKKNIDKNEQNNNKNNILKSLDDLYTCL</sequence>
<evidence type="ECO:0000256" key="1">
    <source>
        <dbReference type="SAM" id="MobiDB-lite"/>
    </source>
</evidence>
<proteinExistence type="predicted"/>
<reference evidence="4" key="2">
    <citation type="submission" date="2014-05" db="EMBL/GenBank/DDBJ databases">
        <authorList>
            <person name="Aslett M.A."/>
            <person name="De Silva N."/>
        </authorList>
    </citation>
    <scope>NUCLEOTIDE SEQUENCE</scope>
    <source>
        <strain evidence="4">17X</strain>
    </source>
</reference>
<dbReference type="KEGG" id="pyo:PY17X_0103400"/>
<evidence type="ECO:0000313" key="3">
    <source>
        <dbReference type="EMBL" id="CDU15863.1"/>
    </source>
</evidence>
<accession>A0A078JZI8</accession>
<gene>
    <name evidence="4" type="ORF">PY17X_0103400</name>
    <name evidence="3" type="ORF">PYYM_0102800</name>
</gene>
<name>A0A078JZI8_PLAYE</name>
<dbReference type="GeneID" id="3807268"/>
<dbReference type="VEuPathDB" id="PlasmoDB:PY00216"/>
<dbReference type="Proteomes" id="UP000072874">
    <property type="component" value="Chromosome 1"/>
</dbReference>
<protein>
    <recommendedName>
        <fullName evidence="2">SDE2-like domain-containing protein</fullName>
    </recommendedName>
</protein>
<dbReference type="RefSeq" id="XP_729966.1">
    <property type="nucleotide sequence ID" value="XM_724873.1"/>
</dbReference>
<evidence type="ECO:0000313" key="5">
    <source>
        <dbReference type="Proteomes" id="UP000072874"/>
    </source>
</evidence>
<evidence type="ECO:0000313" key="6">
    <source>
        <dbReference type="Proteomes" id="UP000072904"/>
    </source>
</evidence>
<reference evidence="5 6" key="1">
    <citation type="journal article" date="2014" name="BMC Biol.">
        <title>A comprehensive evaluation of rodent malaria parasite genomes and gene expression.</title>
        <authorList>
            <person name="Otto T.D."/>
            <person name="Bohme U."/>
            <person name="Jackson A.P."/>
            <person name="Hunt M."/>
            <person name="Franke-Fayard B."/>
            <person name="Hoeijmakers W.A."/>
            <person name="Religa A.A."/>
            <person name="Robertson L."/>
            <person name="Sanders M."/>
            <person name="Ogun S.A."/>
            <person name="Cunningham D."/>
            <person name="Erhart A."/>
            <person name="Billker O."/>
            <person name="Khan S.M."/>
            <person name="Stunnenberg H.G."/>
            <person name="Langhorne J."/>
            <person name="Holder A.A."/>
            <person name="Waters A.P."/>
            <person name="Newbold C.I."/>
            <person name="Pain A."/>
            <person name="Berriman M."/>
            <person name="Janse C.J."/>
        </authorList>
    </citation>
    <scope>NUCLEOTIDE SEQUENCE [LARGE SCALE GENOMIC DNA]</scope>
    <source>
        <strain evidence="4 5">17X</strain>
        <strain evidence="3 6">YM</strain>
    </source>
</reference>
<evidence type="ECO:0000259" key="2">
    <source>
        <dbReference type="Pfam" id="PF22782"/>
    </source>
</evidence>